<dbReference type="SUPFAM" id="SSF51366">
    <property type="entry name" value="Ribulose-phoshate binding barrel"/>
    <property type="match status" value="1"/>
</dbReference>
<reference evidence="3 4" key="1">
    <citation type="submission" date="2016-09" db="EMBL/GenBank/DDBJ databases">
        <title>Pseudonocardia autotrophica DSM535, a candidate organism with high potential of specific P450 cytochromes.</title>
        <authorList>
            <person name="Grumaz C."/>
            <person name="Vainshtein Y."/>
            <person name="Kirstahler P."/>
            <person name="Sohn K."/>
        </authorList>
    </citation>
    <scope>NUCLEOTIDE SEQUENCE [LARGE SCALE GENOMIC DNA]</scope>
    <source>
        <strain evidence="3 4">DSM 535</strain>
    </source>
</reference>
<dbReference type="SMART" id="SM00934">
    <property type="entry name" value="OMPdecase"/>
    <property type="match status" value="1"/>
</dbReference>
<dbReference type="InterPro" id="IPR013785">
    <property type="entry name" value="Aldolase_TIM"/>
</dbReference>
<dbReference type="GO" id="GO:0006207">
    <property type="term" value="P:'de novo' pyrimidine nucleobase biosynthetic process"/>
    <property type="evidence" value="ECO:0007669"/>
    <property type="project" value="InterPro"/>
</dbReference>
<keyword evidence="1" id="KW-0456">Lyase</keyword>
<dbReference type="InterPro" id="IPR001754">
    <property type="entry name" value="OMPdeCOase_dom"/>
</dbReference>
<dbReference type="RefSeq" id="WP_197719923.1">
    <property type="nucleotide sequence ID" value="NZ_AP018920.1"/>
</dbReference>
<sequence>MPDRPTSGIVPALDVPDIDTARRLAEATATVPGVLGFKIGLQPVLASGLAHTVRALREVTDLPLYYDHQKAGLDIPSNGPGLAATVAAAGVDGLIVFPVAGPSAVQGFVRSALDHRVRPIVGAALPLADYTVSGGGWIADDVLARVTELAVQHGARDLVVPAHDLGRAAAVTAALVERHDGLTFFVPGVGGDATPVLDALRAVRGPRAIAIVGRAVHAAPDPLEAARRLAGDAAERATRT</sequence>
<dbReference type="Pfam" id="PF00215">
    <property type="entry name" value="OMPdecase"/>
    <property type="match status" value="1"/>
</dbReference>
<keyword evidence="4" id="KW-1185">Reference proteome</keyword>
<evidence type="ECO:0000256" key="1">
    <source>
        <dbReference type="ARBA" id="ARBA00023239"/>
    </source>
</evidence>
<organism evidence="3 4">
    <name type="scientific">Pseudonocardia autotrophica</name>
    <name type="common">Amycolata autotrophica</name>
    <name type="synonym">Nocardia autotrophica</name>
    <dbReference type="NCBI Taxonomy" id="2074"/>
    <lineage>
        <taxon>Bacteria</taxon>
        <taxon>Bacillati</taxon>
        <taxon>Actinomycetota</taxon>
        <taxon>Actinomycetes</taxon>
        <taxon>Pseudonocardiales</taxon>
        <taxon>Pseudonocardiaceae</taxon>
        <taxon>Pseudonocardia</taxon>
    </lineage>
</organism>
<dbReference type="EMBL" id="MIGB01000028">
    <property type="protein sequence ID" value="OSY37735.1"/>
    <property type="molecule type" value="Genomic_DNA"/>
</dbReference>
<dbReference type="AlphaFoldDB" id="A0A1Y2MR72"/>
<evidence type="ECO:0000259" key="2">
    <source>
        <dbReference type="SMART" id="SM00934"/>
    </source>
</evidence>
<gene>
    <name evidence="3" type="ORF">BG845_04556</name>
</gene>
<name>A0A1Y2MR72_PSEAH</name>
<dbReference type="Proteomes" id="UP000194360">
    <property type="component" value="Unassembled WGS sequence"/>
</dbReference>
<dbReference type="InterPro" id="IPR011060">
    <property type="entry name" value="RibuloseP-bd_barrel"/>
</dbReference>
<proteinExistence type="predicted"/>
<accession>A0A1Y2MR72</accession>
<comment type="caution">
    <text evidence="3">The sequence shown here is derived from an EMBL/GenBank/DDBJ whole genome shotgun (WGS) entry which is preliminary data.</text>
</comment>
<dbReference type="STRING" id="2074.BG845_04556"/>
<evidence type="ECO:0000313" key="3">
    <source>
        <dbReference type="EMBL" id="OSY37735.1"/>
    </source>
</evidence>
<feature type="domain" description="Orotidine 5'-phosphate decarboxylase" evidence="2">
    <location>
        <begin position="8"/>
        <end position="229"/>
    </location>
</feature>
<evidence type="ECO:0000313" key="4">
    <source>
        <dbReference type="Proteomes" id="UP000194360"/>
    </source>
</evidence>
<protein>
    <submittedName>
        <fullName evidence="3">Orotidine 5'-phosphate decarboxylase / HUMPS family protein</fullName>
    </submittedName>
</protein>
<dbReference type="GO" id="GO:0004590">
    <property type="term" value="F:orotidine-5'-phosphate decarboxylase activity"/>
    <property type="evidence" value="ECO:0007669"/>
    <property type="project" value="InterPro"/>
</dbReference>
<dbReference type="Gene3D" id="3.20.20.70">
    <property type="entry name" value="Aldolase class I"/>
    <property type="match status" value="1"/>
</dbReference>